<dbReference type="PANTHER" id="PTHR28650">
    <property type="entry name" value="PHOSPHATIDYLINOSITOL-GLYCAN BIOSYNTHESIS CLASS X PROTEIN"/>
    <property type="match status" value="1"/>
</dbReference>
<evidence type="ECO:0000256" key="3">
    <source>
        <dbReference type="ARBA" id="ARBA00010345"/>
    </source>
</evidence>
<keyword evidence="9" id="KW-0325">Glycoprotein</keyword>
<proteinExistence type="inferred from homology"/>
<comment type="subcellular location">
    <subcellularLocation>
        <location evidence="1">Endoplasmic reticulum membrane</location>
        <topology evidence="1">Single-pass membrane protein</topology>
    </subcellularLocation>
</comment>
<dbReference type="Pfam" id="PF08320">
    <property type="entry name" value="PIG-X"/>
    <property type="match status" value="1"/>
</dbReference>
<evidence type="ECO:0000256" key="10">
    <source>
        <dbReference type="SAM" id="Phobius"/>
    </source>
</evidence>
<keyword evidence="8 10" id="KW-0472">Membrane</keyword>
<accession>A0A022QZN4</accession>
<feature type="transmembrane region" description="Helical" evidence="10">
    <location>
        <begin position="209"/>
        <end position="233"/>
    </location>
</feature>
<evidence type="ECO:0000256" key="8">
    <source>
        <dbReference type="ARBA" id="ARBA00023136"/>
    </source>
</evidence>
<evidence type="ECO:0000256" key="2">
    <source>
        <dbReference type="ARBA" id="ARBA00004687"/>
    </source>
</evidence>
<sequence length="244" mass="27213">QEFHDFVANEIPLGLSEVVVNKNHVVPTLSHLHRNVTGEGSHRHLHSSITFDLKPKLKPELDARSCEVIVVEKLPSGVFADPFELDHLVQRGVFSDAGVFGDTNLELPSFRSNRSVVEIHMSIASNVLSINKDYLEVNLVVPLHARYPPLGHEFSRVEFGQPDIFMCCNLEGDVHKRRCVSMPDNNILDREASPVMWEIPCGIKKHAEFVSAVTFGFAVLASSIIVLTSIFYSDSQGSDKLKRS</sequence>
<protein>
    <recommendedName>
        <fullName evidence="13">Phosphatidylinositol-glycan biosynthesis class X protein</fullName>
    </recommendedName>
</protein>
<evidence type="ECO:0008006" key="13">
    <source>
        <dbReference type="Google" id="ProtNLM"/>
    </source>
</evidence>
<dbReference type="EMBL" id="KI630768">
    <property type="protein sequence ID" value="EYU33431.1"/>
    <property type="molecule type" value="Genomic_DNA"/>
</dbReference>
<name>A0A022QZN4_ERYGU</name>
<dbReference type="Proteomes" id="UP000030748">
    <property type="component" value="Unassembled WGS sequence"/>
</dbReference>
<keyword evidence="5 10" id="KW-0812">Transmembrane</keyword>
<comment type="pathway">
    <text evidence="2">Glycolipid biosynthesis; glycosylphosphatidylinositol-anchor biosynthesis.</text>
</comment>
<evidence type="ECO:0000313" key="12">
    <source>
        <dbReference type="Proteomes" id="UP000030748"/>
    </source>
</evidence>
<dbReference type="InterPro" id="IPR013233">
    <property type="entry name" value="PIG-X/PBN1"/>
</dbReference>
<dbReference type="SMART" id="SM00780">
    <property type="entry name" value="PIG-X"/>
    <property type="match status" value="1"/>
</dbReference>
<dbReference type="STRING" id="4155.A0A022QZN4"/>
<dbReference type="GO" id="GO:0005789">
    <property type="term" value="C:endoplasmic reticulum membrane"/>
    <property type="evidence" value="ECO:0007669"/>
    <property type="project" value="UniProtKB-SubCell"/>
</dbReference>
<reference evidence="11 12" key="1">
    <citation type="journal article" date="2013" name="Proc. Natl. Acad. Sci. U.S.A.">
        <title>Fine-scale variation in meiotic recombination in Mimulus inferred from population shotgun sequencing.</title>
        <authorList>
            <person name="Hellsten U."/>
            <person name="Wright K.M."/>
            <person name="Jenkins J."/>
            <person name="Shu S."/>
            <person name="Yuan Y."/>
            <person name="Wessler S.R."/>
            <person name="Schmutz J."/>
            <person name="Willis J.H."/>
            <person name="Rokhsar D.S."/>
        </authorList>
    </citation>
    <scope>NUCLEOTIDE SEQUENCE [LARGE SCALE GENOMIC DNA]</scope>
    <source>
        <strain evidence="12">cv. DUN x IM62</strain>
    </source>
</reference>
<organism evidence="11 12">
    <name type="scientific">Erythranthe guttata</name>
    <name type="common">Yellow monkey flower</name>
    <name type="synonym">Mimulus guttatus</name>
    <dbReference type="NCBI Taxonomy" id="4155"/>
    <lineage>
        <taxon>Eukaryota</taxon>
        <taxon>Viridiplantae</taxon>
        <taxon>Streptophyta</taxon>
        <taxon>Embryophyta</taxon>
        <taxon>Tracheophyta</taxon>
        <taxon>Spermatophyta</taxon>
        <taxon>Magnoliopsida</taxon>
        <taxon>eudicotyledons</taxon>
        <taxon>Gunneridae</taxon>
        <taxon>Pentapetalae</taxon>
        <taxon>asterids</taxon>
        <taxon>lamiids</taxon>
        <taxon>Lamiales</taxon>
        <taxon>Phrymaceae</taxon>
        <taxon>Erythranthe</taxon>
    </lineage>
</organism>
<evidence type="ECO:0000256" key="7">
    <source>
        <dbReference type="ARBA" id="ARBA00022989"/>
    </source>
</evidence>
<keyword evidence="12" id="KW-1185">Reference proteome</keyword>
<evidence type="ECO:0000256" key="6">
    <source>
        <dbReference type="ARBA" id="ARBA00022824"/>
    </source>
</evidence>
<evidence type="ECO:0000256" key="4">
    <source>
        <dbReference type="ARBA" id="ARBA00022502"/>
    </source>
</evidence>
<keyword evidence="7 10" id="KW-1133">Transmembrane helix</keyword>
<dbReference type="GO" id="GO:0006506">
    <property type="term" value="P:GPI anchor biosynthetic process"/>
    <property type="evidence" value="ECO:0007669"/>
    <property type="project" value="UniProtKB-UniPathway"/>
</dbReference>
<keyword evidence="6" id="KW-0256">Endoplasmic reticulum</keyword>
<gene>
    <name evidence="11" type="ORF">MIMGU_mgv1a019605mg</name>
</gene>
<evidence type="ECO:0000256" key="9">
    <source>
        <dbReference type="ARBA" id="ARBA00023180"/>
    </source>
</evidence>
<dbReference type="UniPathway" id="UPA00196"/>
<dbReference type="AlphaFoldDB" id="A0A022QZN4"/>
<evidence type="ECO:0000256" key="1">
    <source>
        <dbReference type="ARBA" id="ARBA00004389"/>
    </source>
</evidence>
<comment type="similarity">
    <text evidence="3">Belongs to the PIGX family.</text>
</comment>
<dbReference type="eggNOG" id="ENOG502QXU6">
    <property type="taxonomic scope" value="Eukaryota"/>
</dbReference>
<feature type="non-terminal residue" evidence="11">
    <location>
        <position position="1"/>
    </location>
</feature>
<evidence type="ECO:0000313" key="11">
    <source>
        <dbReference type="EMBL" id="EYU33431.1"/>
    </source>
</evidence>
<evidence type="ECO:0000256" key="5">
    <source>
        <dbReference type="ARBA" id="ARBA00022692"/>
    </source>
</evidence>
<dbReference type="InterPro" id="IPR040039">
    <property type="entry name" value="PIGX"/>
</dbReference>
<keyword evidence="4" id="KW-0337">GPI-anchor biosynthesis</keyword>
<dbReference type="PANTHER" id="PTHR28650:SF1">
    <property type="entry name" value="PHOSPHATIDYLINOSITOL-GLYCAN BIOSYNTHESIS CLASS X PROTEIN"/>
    <property type="match status" value="1"/>
</dbReference>